<dbReference type="EMBL" id="LN879502">
    <property type="protein sequence ID" value="CUI17711.1"/>
    <property type="molecule type" value="Genomic_DNA"/>
</dbReference>
<keyword evidence="2" id="KW-1185">Reference proteome</keyword>
<dbReference type="AlphaFoldDB" id="A0A0U5JH11"/>
<reference evidence="2" key="1">
    <citation type="submission" date="2015-09" db="EMBL/GenBank/DDBJ databases">
        <authorList>
            <person name="Bertelli C."/>
        </authorList>
    </citation>
    <scope>NUCLEOTIDE SEQUENCE [LARGE SCALE GENOMIC DNA]</scope>
    <source>
        <strain evidence="2">KNic</strain>
    </source>
</reference>
<evidence type="ECO:0000313" key="1">
    <source>
        <dbReference type="EMBL" id="CUI17711.1"/>
    </source>
</evidence>
<dbReference type="RefSeq" id="WP_059061943.1">
    <property type="nucleotide sequence ID" value="NZ_LN879502.1"/>
</dbReference>
<name>A0A0U5JH11_9BACT</name>
<proteinExistence type="predicted"/>
<protein>
    <submittedName>
        <fullName evidence="1">Uncharacterized protein</fullName>
    </submittedName>
</protein>
<gene>
    <name evidence="1" type="ORF">PNK_2107</name>
</gene>
<accession>A0A0U5JH11</accession>
<dbReference type="KEGG" id="pnl:PNK_2107"/>
<organism evidence="1 2">
    <name type="scientific">Candidatus Protochlamydia naegleriophila</name>
    <dbReference type="NCBI Taxonomy" id="389348"/>
    <lineage>
        <taxon>Bacteria</taxon>
        <taxon>Pseudomonadati</taxon>
        <taxon>Chlamydiota</taxon>
        <taxon>Chlamydiia</taxon>
        <taxon>Parachlamydiales</taxon>
        <taxon>Parachlamydiaceae</taxon>
        <taxon>Candidatus Protochlamydia</taxon>
    </lineage>
</organism>
<dbReference type="Proteomes" id="UP000069902">
    <property type="component" value="Chromosome cPNK"/>
</dbReference>
<sequence length="126" mass="13951">MTGSTIHTIFKVKESVRTILKKKSQKSYLKANPLVLNTYFGLGGHHESHAEMVDACELVDAEETEQEDQLELTTGVNLSQSMLVSGYFDELGTGIEAHVQEKTEPEPGVSDDDKQTIGSVLNMNYF</sequence>
<dbReference type="PATRIC" id="fig|389348.3.peg.2366"/>
<evidence type="ECO:0000313" key="2">
    <source>
        <dbReference type="Proteomes" id="UP000069902"/>
    </source>
</evidence>
<dbReference type="InParanoid" id="A0A0U5JH11"/>